<gene>
    <name evidence="9" type="ORF">BT63DRAFT_429180</name>
</gene>
<name>A0A6A6U2A0_9PEZI</name>
<keyword evidence="7 8" id="KW-0472">Membrane</keyword>
<keyword evidence="4 8" id="KW-0812">Transmembrane</keyword>
<evidence type="ECO:0000256" key="2">
    <source>
        <dbReference type="ARBA" id="ARBA00004687"/>
    </source>
</evidence>
<evidence type="ECO:0000256" key="7">
    <source>
        <dbReference type="ARBA" id="ARBA00023136"/>
    </source>
</evidence>
<dbReference type="GO" id="GO:0006506">
    <property type="term" value="P:GPI anchor biosynthetic process"/>
    <property type="evidence" value="ECO:0007669"/>
    <property type="project" value="UniProtKB-UniPathway"/>
</dbReference>
<dbReference type="Proteomes" id="UP000799302">
    <property type="component" value="Unassembled WGS sequence"/>
</dbReference>
<keyword evidence="10" id="KW-1185">Reference proteome</keyword>
<evidence type="ECO:0000256" key="5">
    <source>
        <dbReference type="ARBA" id="ARBA00022824"/>
    </source>
</evidence>
<feature type="transmembrane region" description="Helical" evidence="8">
    <location>
        <begin position="213"/>
        <end position="233"/>
    </location>
</feature>
<feature type="transmembrane region" description="Helical" evidence="8">
    <location>
        <begin position="110"/>
        <end position="133"/>
    </location>
</feature>
<dbReference type="OrthoDB" id="17366at2759"/>
<keyword evidence="6 8" id="KW-1133">Transmembrane helix</keyword>
<evidence type="ECO:0000256" key="8">
    <source>
        <dbReference type="SAM" id="Phobius"/>
    </source>
</evidence>
<accession>A0A6A6U2A0</accession>
<dbReference type="EMBL" id="MU004241">
    <property type="protein sequence ID" value="KAF2665258.1"/>
    <property type="molecule type" value="Genomic_DNA"/>
</dbReference>
<comment type="subcellular location">
    <subcellularLocation>
        <location evidence="1">Endoplasmic reticulum membrane</location>
        <topology evidence="1">Multi-pass membrane protein</topology>
    </subcellularLocation>
</comment>
<protein>
    <recommendedName>
        <fullName evidence="11">Glycosylphosphatidylinositol anchor biosynthesis protein 11</fullName>
    </recommendedName>
</protein>
<reference evidence="9" key="1">
    <citation type="journal article" date="2020" name="Stud. Mycol.">
        <title>101 Dothideomycetes genomes: a test case for predicting lifestyles and emergence of pathogens.</title>
        <authorList>
            <person name="Haridas S."/>
            <person name="Albert R."/>
            <person name="Binder M."/>
            <person name="Bloem J."/>
            <person name="Labutti K."/>
            <person name="Salamov A."/>
            <person name="Andreopoulos B."/>
            <person name="Baker S."/>
            <person name="Barry K."/>
            <person name="Bills G."/>
            <person name="Bluhm B."/>
            <person name="Cannon C."/>
            <person name="Castanera R."/>
            <person name="Culley D."/>
            <person name="Daum C."/>
            <person name="Ezra D."/>
            <person name="Gonzalez J."/>
            <person name="Henrissat B."/>
            <person name="Kuo A."/>
            <person name="Liang C."/>
            <person name="Lipzen A."/>
            <person name="Lutzoni F."/>
            <person name="Magnuson J."/>
            <person name="Mondo S."/>
            <person name="Nolan M."/>
            <person name="Ohm R."/>
            <person name="Pangilinan J."/>
            <person name="Park H.-J."/>
            <person name="Ramirez L."/>
            <person name="Alfaro M."/>
            <person name="Sun H."/>
            <person name="Tritt A."/>
            <person name="Yoshinaga Y."/>
            <person name="Zwiers L.-H."/>
            <person name="Turgeon B."/>
            <person name="Goodwin S."/>
            <person name="Spatafora J."/>
            <person name="Crous P."/>
            <person name="Grigoriev I."/>
        </authorList>
    </citation>
    <scope>NUCLEOTIDE SEQUENCE</scope>
    <source>
        <strain evidence="9">CBS 115976</strain>
    </source>
</reference>
<evidence type="ECO:0000256" key="1">
    <source>
        <dbReference type="ARBA" id="ARBA00004477"/>
    </source>
</evidence>
<evidence type="ECO:0000256" key="6">
    <source>
        <dbReference type="ARBA" id="ARBA00022989"/>
    </source>
</evidence>
<dbReference type="Pfam" id="PF06699">
    <property type="entry name" value="PIG-F"/>
    <property type="match status" value="1"/>
</dbReference>
<dbReference type="InterPro" id="IPR009580">
    <property type="entry name" value="GPI_biosynthesis_protein_Pig-F"/>
</dbReference>
<proteinExistence type="predicted"/>
<sequence length="242" mass="25992">MATATTPFPKVDIRPVSSLDSDASRLYTHIHPLLLLSTYLLQFKEIVADPESALASMLIPLVVLQLLYNVVCLPPVGSPTAKPSTTKSIGKKKPGGPVGAPISKRITTSLLASIVTILIGTPILTTLLILFGAPLTTHFRHTVLCAAHISLLAGLPLTYVHGIEMESWRRISALMLPIDEVFGAAVGTILGAWLGAIPIPLDWDREWQKWPVTIVTGAYIGWAVGKIAGRYLLHGKIIDLSG</sequence>
<keyword evidence="5" id="KW-0256">Endoplasmic reticulum</keyword>
<dbReference type="UniPathway" id="UPA00196"/>
<keyword evidence="3" id="KW-0337">GPI-anchor biosynthesis</keyword>
<evidence type="ECO:0000256" key="4">
    <source>
        <dbReference type="ARBA" id="ARBA00022692"/>
    </source>
</evidence>
<dbReference type="AlphaFoldDB" id="A0A6A6U2A0"/>
<evidence type="ECO:0000256" key="3">
    <source>
        <dbReference type="ARBA" id="ARBA00022502"/>
    </source>
</evidence>
<comment type="pathway">
    <text evidence="2">Glycolipid biosynthesis; glycosylphosphatidylinositol-anchor biosynthesis.</text>
</comment>
<evidence type="ECO:0000313" key="9">
    <source>
        <dbReference type="EMBL" id="KAF2665258.1"/>
    </source>
</evidence>
<evidence type="ECO:0000313" key="10">
    <source>
        <dbReference type="Proteomes" id="UP000799302"/>
    </source>
</evidence>
<evidence type="ECO:0008006" key="11">
    <source>
        <dbReference type="Google" id="ProtNLM"/>
    </source>
</evidence>
<organism evidence="9 10">
    <name type="scientific">Microthyrium microscopicum</name>
    <dbReference type="NCBI Taxonomy" id="703497"/>
    <lineage>
        <taxon>Eukaryota</taxon>
        <taxon>Fungi</taxon>
        <taxon>Dikarya</taxon>
        <taxon>Ascomycota</taxon>
        <taxon>Pezizomycotina</taxon>
        <taxon>Dothideomycetes</taxon>
        <taxon>Dothideomycetes incertae sedis</taxon>
        <taxon>Microthyriales</taxon>
        <taxon>Microthyriaceae</taxon>
        <taxon>Microthyrium</taxon>
    </lineage>
</organism>
<dbReference type="GO" id="GO:0005789">
    <property type="term" value="C:endoplasmic reticulum membrane"/>
    <property type="evidence" value="ECO:0007669"/>
    <property type="project" value="UniProtKB-SubCell"/>
</dbReference>
<feature type="transmembrane region" description="Helical" evidence="8">
    <location>
        <begin position="139"/>
        <end position="160"/>
    </location>
</feature>
<feature type="transmembrane region" description="Helical" evidence="8">
    <location>
        <begin position="181"/>
        <end position="201"/>
    </location>
</feature>